<reference evidence="1 2" key="1">
    <citation type="journal article" date="2015" name="Int. J. Syst. Evol. Microbiol.">
        <title>Tumebacillus algifaecis sp. nov., isolated from decomposing algal scum.</title>
        <authorList>
            <person name="Wu Y.F."/>
            <person name="Zhang B."/>
            <person name="Xing P."/>
            <person name="Wu Q.L."/>
            <person name="Liu S.J."/>
        </authorList>
    </citation>
    <scope>NUCLEOTIDE SEQUENCE [LARGE SCALE GENOMIC DNA]</scope>
    <source>
        <strain evidence="1 2">THMBR28</strain>
    </source>
</reference>
<dbReference type="Proteomes" id="UP000214688">
    <property type="component" value="Chromosome"/>
</dbReference>
<dbReference type="KEGG" id="tab:CIG75_13785"/>
<accession>A0A223D3I3</accession>
<name>A0A223D3I3_9BACL</name>
<protein>
    <submittedName>
        <fullName evidence="1">Uncharacterized protein</fullName>
    </submittedName>
</protein>
<keyword evidence="2" id="KW-1185">Reference proteome</keyword>
<gene>
    <name evidence="1" type="ORF">CIG75_13785</name>
</gene>
<dbReference type="EMBL" id="CP022657">
    <property type="protein sequence ID" value="ASS75924.1"/>
    <property type="molecule type" value="Genomic_DNA"/>
</dbReference>
<proteinExistence type="predicted"/>
<dbReference type="AlphaFoldDB" id="A0A223D3I3"/>
<evidence type="ECO:0000313" key="2">
    <source>
        <dbReference type="Proteomes" id="UP000214688"/>
    </source>
</evidence>
<evidence type="ECO:0000313" key="1">
    <source>
        <dbReference type="EMBL" id="ASS75924.1"/>
    </source>
</evidence>
<sequence length="82" mass="9617">MRIGNQVGCLFIHKKHRDRWYFRGHRVDAKGFYQAMTKLEVSIFGAEGLSDRVIWERVGAMIGVNGIWGYLYKSKRKQGLWV</sequence>
<organism evidence="1 2">
    <name type="scientific">Tumebacillus algifaecis</name>
    <dbReference type="NCBI Taxonomy" id="1214604"/>
    <lineage>
        <taxon>Bacteria</taxon>
        <taxon>Bacillati</taxon>
        <taxon>Bacillota</taxon>
        <taxon>Bacilli</taxon>
        <taxon>Bacillales</taxon>
        <taxon>Alicyclobacillaceae</taxon>
        <taxon>Tumebacillus</taxon>
    </lineage>
</organism>